<dbReference type="PANTHER" id="PTHR42920">
    <property type="entry name" value="OS03G0707200 PROTEIN-RELATED"/>
    <property type="match status" value="1"/>
</dbReference>
<name>A0A3S0VEY7_9MICO</name>
<comment type="subcellular location">
    <subcellularLocation>
        <location evidence="1">Cell membrane</location>
        <topology evidence="1">Multi-pass membrane protein</topology>
    </subcellularLocation>
</comment>
<evidence type="ECO:0000256" key="7">
    <source>
        <dbReference type="SAM" id="Phobius"/>
    </source>
</evidence>
<feature type="transmembrane region" description="Helical" evidence="7">
    <location>
        <begin position="194"/>
        <end position="214"/>
    </location>
</feature>
<dbReference type="SUPFAM" id="SSF103481">
    <property type="entry name" value="Multidrug resistance efflux transporter EmrE"/>
    <property type="match status" value="1"/>
</dbReference>
<feature type="domain" description="EamA" evidence="8">
    <location>
        <begin position="105"/>
        <end position="235"/>
    </location>
</feature>
<evidence type="ECO:0000256" key="1">
    <source>
        <dbReference type="ARBA" id="ARBA00004651"/>
    </source>
</evidence>
<feature type="transmembrane region" description="Helical" evidence="7">
    <location>
        <begin position="220"/>
        <end position="238"/>
    </location>
</feature>
<feature type="transmembrane region" description="Helical" evidence="7">
    <location>
        <begin position="28"/>
        <end position="47"/>
    </location>
</feature>
<evidence type="ECO:0000256" key="3">
    <source>
        <dbReference type="ARBA" id="ARBA00022475"/>
    </source>
</evidence>
<keyword evidence="6 7" id="KW-0472">Membrane</keyword>
<dbReference type="OrthoDB" id="9815120at2"/>
<accession>A0A3S0VEY7</accession>
<dbReference type="Pfam" id="PF00892">
    <property type="entry name" value="EamA"/>
    <property type="match status" value="1"/>
</dbReference>
<dbReference type="InterPro" id="IPR000620">
    <property type="entry name" value="EamA_dom"/>
</dbReference>
<evidence type="ECO:0000259" key="8">
    <source>
        <dbReference type="Pfam" id="PF00892"/>
    </source>
</evidence>
<sequence length="255" mass="25931">MVTLRLVLSALVLLAVCRPRLRGHSRSGWVTVLGFGTALAAMNLLFYEALVRLPLGAAVTIEVVGPLVLSVVVGRRAIGWLWAVLALGGVVLLGRGGLTELDPVGVLFAAGAGAMWAAYILFSARTSRAFAKLDGLAIAMTVGAVMVLPFGIATTGATLVEPTILGLGLAVALLSSTIPYALELRALRTLPPAAFSILMSLAPATAAAAGFVILGQELGVLQIVAVGLVVVASAGAVLTNPRSNTSDVPPGPQPV</sequence>
<protein>
    <submittedName>
        <fullName evidence="9">EamA family transporter</fullName>
    </submittedName>
</protein>
<dbReference type="Proteomes" id="UP000274909">
    <property type="component" value="Unassembled WGS sequence"/>
</dbReference>
<keyword evidence="10" id="KW-1185">Reference proteome</keyword>
<dbReference type="PANTHER" id="PTHR42920:SF5">
    <property type="entry name" value="EAMA DOMAIN-CONTAINING PROTEIN"/>
    <property type="match status" value="1"/>
</dbReference>
<feature type="transmembrane region" description="Helical" evidence="7">
    <location>
        <begin position="136"/>
        <end position="157"/>
    </location>
</feature>
<evidence type="ECO:0000313" key="9">
    <source>
        <dbReference type="EMBL" id="RUQ99281.1"/>
    </source>
</evidence>
<feature type="transmembrane region" description="Helical" evidence="7">
    <location>
        <begin position="53"/>
        <end position="73"/>
    </location>
</feature>
<dbReference type="InterPro" id="IPR051258">
    <property type="entry name" value="Diverse_Substrate_Transporter"/>
</dbReference>
<reference evidence="9 10" key="1">
    <citation type="submission" date="2018-12" db="EMBL/GenBank/DDBJ databases">
        <authorList>
            <person name="Li F."/>
        </authorList>
    </citation>
    <scope>NUCLEOTIDE SEQUENCE [LARGE SCALE GENOMIC DNA]</scope>
    <source>
        <strain evidence="9 10">EGI 6500705</strain>
    </source>
</reference>
<evidence type="ECO:0000256" key="6">
    <source>
        <dbReference type="ARBA" id="ARBA00023136"/>
    </source>
</evidence>
<dbReference type="InterPro" id="IPR037185">
    <property type="entry name" value="EmrE-like"/>
</dbReference>
<dbReference type="EMBL" id="RZGZ01000003">
    <property type="protein sequence ID" value="RUQ99281.1"/>
    <property type="molecule type" value="Genomic_DNA"/>
</dbReference>
<dbReference type="GO" id="GO:0005886">
    <property type="term" value="C:plasma membrane"/>
    <property type="evidence" value="ECO:0007669"/>
    <property type="project" value="UniProtKB-SubCell"/>
</dbReference>
<proteinExistence type="inferred from homology"/>
<comment type="similarity">
    <text evidence="2">Belongs to the EamA transporter family.</text>
</comment>
<dbReference type="AlphaFoldDB" id="A0A3S0VEY7"/>
<feature type="transmembrane region" description="Helical" evidence="7">
    <location>
        <begin position="163"/>
        <end position="182"/>
    </location>
</feature>
<evidence type="ECO:0000256" key="4">
    <source>
        <dbReference type="ARBA" id="ARBA00022692"/>
    </source>
</evidence>
<comment type="caution">
    <text evidence="9">The sequence shown here is derived from an EMBL/GenBank/DDBJ whole genome shotgun (WGS) entry which is preliminary data.</text>
</comment>
<keyword evidence="3" id="KW-1003">Cell membrane</keyword>
<keyword evidence="4 7" id="KW-0812">Transmembrane</keyword>
<evidence type="ECO:0000256" key="5">
    <source>
        <dbReference type="ARBA" id="ARBA00022989"/>
    </source>
</evidence>
<feature type="transmembrane region" description="Helical" evidence="7">
    <location>
        <begin position="104"/>
        <end position="124"/>
    </location>
</feature>
<feature type="transmembrane region" description="Helical" evidence="7">
    <location>
        <begin position="80"/>
        <end position="98"/>
    </location>
</feature>
<organism evidence="9 10">
    <name type="scientific">Labedella endophytica</name>
    <dbReference type="NCBI Taxonomy" id="1523160"/>
    <lineage>
        <taxon>Bacteria</taxon>
        <taxon>Bacillati</taxon>
        <taxon>Actinomycetota</taxon>
        <taxon>Actinomycetes</taxon>
        <taxon>Micrococcales</taxon>
        <taxon>Microbacteriaceae</taxon>
        <taxon>Labedella</taxon>
    </lineage>
</organism>
<gene>
    <name evidence="9" type="ORF">ELQ94_11740</name>
</gene>
<evidence type="ECO:0000256" key="2">
    <source>
        <dbReference type="ARBA" id="ARBA00007362"/>
    </source>
</evidence>
<keyword evidence="5 7" id="KW-1133">Transmembrane helix</keyword>
<evidence type="ECO:0000313" key="10">
    <source>
        <dbReference type="Proteomes" id="UP000274909"/>
    </source>
</evidence>